<dbReference type="AlphaFoldDB" id="A0AAV1PU88"/>
<protein>
    <submittedName>
        <fullName evidence="1">Uncharacterized protein LOC117817673 isoform X2</fullName>
    </submittedName>
</protein>
<name>A0AAV1PU88_SCOSC</name>
<dbReference type="EMBL" id="CAWUFR010000258">
    <property type="protein sequence ID" value="CAK6974444.1"/>
    <property type="molecule type" value="Genomic_DNA"/>
</dbReference>
<keyword evidence="2" id="KW-1185">Reference proteome</keyword>
<comment type="caution">
    <text evidence="1">The sequence shown here is derived from an EMBL/GenBank/DDBJ whole genome shotgun (WGS) entry which is preliminary data.</text>
</comment>
<proteinExistence type="predicted"/>
<evidence type="ECO:0000313" key="1">
    <source>
        <dbReference type="EMBL" id="CAK6974444.1"/>
    </source>
</evidence>
<accession>A0AAV1PU88</accession>
<evidence type="ECO:0000313" key="2">
    <source>
        <dbReference type="Proteomes" id="UP001314229"/>
    </source>
</evidence>
<gene>
    <name evidence="1" type="ORF">FSCOSCO3_A009583</name>
</gene>
<dbReference type="Proteomes" id="UP001314229">
    <property type="component" value="Unassembled WGS sequence"/>
</dbReference>
<sequence length="72" mass="8334">MSDEMARNESDDENLEDQLRLDAILADLHDTERKEMGEQGKRATAKVKHTEKDVRWRKYGRLMSEMRPSAGG</sequence>
<reference evidence="1 2" key="1">
    <citation type="submission" date="2024-01" db="EMBL/GenBank/DDBJ databases">
        <authorList>
            <person name="Alioto T."/>
            <person name="Alioto T."/>
            <person name="Gomez Garrido J."/>
        </authorList>
    </citation>
    <scope>NUCLEOTIDE SEQUENCE [LARGE SCALE GENOMIC DNA]</scope>
</reference>
<organism evidence="1 2">
    <name type="scientific">Scomber scombrus</name>
    <name type="common">Atlantic mackerel</name>
    <name type="synonym">Scomber vernalis</name>
    <dbReference type="NCBI Taxonomy" id="13677"/>
    <lineage>
        <taxon>Eukaryota</taxon>
        <taxon>Metazoa</taxon>
        <taxon>Chordata</taxon>
        <taxon>Craniata</taxon>
        <taxon>Vertebrata</taxon>
        <taxon>Euteleostomi</taxon>
        <taxon>Actinopterygii</taxon>
        <taxon>Neopterygii</taxon>
        <taxon>Teleostei</taxon>
        <taxon>Neoteleostei</taxon>
        <taxon>Acanthomorphata</taxon>
        <taxon>Pelagiaria</taxon>
        <taxon>Scombriformes</taxon>
        <taxon>Scombridae</taxon>
        <taxon>Scomber</taxon>
    </lineage>
</organism>